<dbReference type="Gene3D" id="3.60.21.10">
    <property type="match status" value="1"/>
</dbReference>
<proteinExistence type="predicted"/>
<dbReference type="EMBL" id="CP040749">
    <property type="protein sequence ID" value="QCX40487.1"/>
    <property type="molecule type" value="Genomic_DNA"/>
</dbReference>
<keyword evidence="2" id="KW-0378">Hydrolase</keyword>
<evidence type="ECO:0000259" key="3">
    <source>
        <dbReference type="Pfam" id="PF00149"/>
    </source>
</evidence>
<dbReference type="PANTHER" id="PTHR10161">
    <property type="entry name" value="TARTRATE-RESISTANT ACID PHOSPHATASE TYPE 5"/>
    <property type="match status" value="1"/>
</dbReference>
<keyword evidence="5" id="KW-1185">Reference proteome</keyword>
<reference evidence="4 5" key="1">
    <citation type="submission" date="2019-05" db="EMBL/GenBank/DDBJ databases">
        <title>Algicella ahnfeltiae gen. nov., sp. nov., a novel marine bacterium of the family Flavobacteriaceae isolated from a red alga.</title>
        <authorList>
            <person name="Nedashkovskaya O.I."/>
            <person name="Kukhlevskiy A.D."/>
            <person name="Kim S.-G."/>
            <person name="Zhukova N.V."/>
            <person name="Mikhailov V.V."/>
        </authorList>
    </citation>
    <scope>NUCLEOTIDE SEQUENCE [LARGE SCALE GENOMIC DNA]</scope>
    <source>
        <strain evidence="4 5">10Alg115</strain>
    </source>
</reference>
<sequence>MRYYYKFVLFFVAVFLLNACATYKTQIKKGLVNSTFPDKEIQHTFYLIGDAGNSEIGTSSIALQSFKNEISKASKNSTVIFLGDNIYPKGMPNEEDKNRAFAEHQLNVQTSAVENFKGNTIFIPGNHDWYSGIKGLKRQEDYIEEILGDQTFLPENGCPIEKVDIDENTVLIVIDGEWYLTDWDKHPTINDDCEIRTRNKFFEEFEGLIKKSQGKTTLVAIHNPMFSNGPHAGQFDFKSNLKPLPILGSLKNLIRKTSGISPADTQNKNYNYLIKRIVTLAQENDKVIFVSGHEHNLQYLKKDNLPQIISGSGSKNTATRNVSAEFTSSDSGYAILDIFKDGASFVRFYSAKTNEIIFQTEVLASDKSNQVEAYNKDFPAIVKASVYTDEEVEKTKFYKGIWGKRYRKYYGAKVAAPTVNLDTLFGGVTPIRKGGGHQSKSLRLIDGEGKQYVMRALRKSAEVYLQAMAFKDQYIIGDFEDTYTESLLQDFYTGSHPYAPFTTGELSDAIDLYHTNPILYYVPKQNALGAFNTDFGNELYMIEEHVGDSQQNLKSFGFAKKIESTDDLLKKLRKDEKYVVDDVTYLRARLFDMVIGDWDRHVDQWRWAEFKDKKSDKVVFKPIPRDRDQTFSIMGDGALMQIATRITPPLKLMEGFYDNIRNVKGFNSSPYSLDMIIINQTDKEQWIEQAEFIQKNLTAEVIDRALNMMPKEVQDDTVLEIKRVLLSRIKSLNKTADEYYKIINKFAVIRGTDKDDWFDIERLPNGLTKVVAYRIKNGKKGTIFHERVYDKKDTKEIWIYGLDDDDVFKTFGEGNNLIKIRIIGGQNNDTYNVENGKRVKLYDYKSKKNEFLTNKGSVKLTDDYETNVYDYTKLKNNINQFIPTVGFNPDDGVKIGASNTYTTYGFERNPFTAQHILSGAYYFATNGFEIGYHGEFSNVIGAWNLGLDAKMTSPNYSINFFDFGNETSNPNALDEDNFDMDFNRVKISSLAFKPSLVKIGTYGTRFKVGASYESIEVEETSDRFINIFYNQNQIENSIQFVGVNAEFSYENQDNKAFPTLGMKTRLEVGYKANIDESNGFSYITPSIGFDYKLVPSGQLVLATKIKGNVIFGDNFEFYQAVSLGASDGLRGYRNQRFTGKSSFYQSTDLRLNLTKLKTVILPLHIGVYGGLDYGRVWLDGEDSDKWHNSYGGGIFANAADVMTFQISVFNADEGARFSFGLGFGF</sequence>
<dbReference type="RefSeq" id="WP_138951543.1">
    <property type="nucleotide sequence ID" value="NZ_CP040749.1"/>
</dbReference>
<evidence type="ECO:0000256" key="2">
    <source>
        <dbReference type="ARBA" id="ARBA00022801"/>
    </source>
</evidence>
<accession>A0A5B7U0E1</accession>
<keyword evidence="1" id="KW-0732">Signal</keyword>
<dbReference type="InterPro" id="IPR029052">
    <property type="entry name" value="Metallo-depent_PP-like"/>
</dbReference>
<dbReference type="InterPro" id="IPR051558">
    <property type="entry name" value="Metallophosphoesterase_PAP"/>
</dbReference>
<evidence type="ECO:0000313" key="4">
    <source>
        <dbReference type="EMBL" id="QCX40487.1"/>
    </source>
</evidence>
<dbReference type="AlphaFoldDB" id="A0A5B7U0E1"/>
<feature type="domain" description="Calcineurin-like phosphoesterase" evidence="3">
    <location>
        <begin position="47"/>
        <end position="295"/>
    </location>
</feature>
<dbReference type="GO" id="GO:0016787">
    <property type="term" value="F:hydrolase activity"/>
    <property type="evidence" value="ECO:0007669"/>
    <property type="project" value="UniProtKB-KW"/>
</dbReference>
<organism evidence="4 5">
    <name type="scientific">Aureibaculum algae</name>
    <dbReference type="NCBI Taxonomy" id="2584122"/>
    <lineage>
        <taxon>Bacteria</taxon>
        <taxon>Pseudomonadati</taxon>
        <taxon>Bacteroidota</taxon>
        <taxon>Flavobacteriia</taxon>
        <taxon>Flavobacteriales</taxon>
        <taxon>Flavobacteriaceae</taxon>
        <taxon>Aureibaculum</taxon>
    </lineage>
</organism>
<dbReference type="SUPFAM" id="SSF56300">
    <property type="entry name" value="Metallo-dependent phosphatases"/>
    <property type="match status" value="1"/>
</dbReference>
<dbReference type="OrthoDB" id="333971at2"/>
<dbReference type="InterPro" id="IPR004843">
    <property type="entry name" value="Calcineurin-like_PHP"/>
</dbReference>
<gene>
    <name evidence="4" type="ORF">FF125_19320</name>
</gene>
<dbReference type="Pfam" id="PF00149">
    <property type="entry name" value="Metallophos"/>
    <property type="match status" value="1"/>
</dbReference>
<name>A0A5B7U0E1_9FLAO</name>
<dbReference type="Proteomes" id="UP000306229">
    <property type="component" value="Chromosome"/>
</dbReference>
<evidence type="ECO:0000313" key="5">
    <source>
        <dbReference type="Proteomes" id="UP000306229"/>
    </source>
</evidence>
<protein>
    <submittedName>
        <fullName evidence="4">Phosphoesterase</fullName>
    </submittedName>
</protein>
<dbReference type="PANTHER" id="PTHR10161:SF14">
    <property type="entry name" value="TARTRATE-RESISTANT ACID PHOSPHATASE TYPE 5"/>
    <property type="match status" value="1"/>
</dbReference>
<dbReference type="KEGG" id="fbe:FF125_19320"/>
<evidence type="ECO:0000256" key="1">
    <source>
        <dbReference type="ARBA" id="ARBA00022729"/>
    </source>
</evidence>